<proteinExistence type="predicted"/>
<keyword evidence="2" id="KW-1185">Reference proteome</keyword>
<gene>
    <name evidence="1" type="ORF">CLUP02_10158</name>
</gene>
<name>A0A9Q8SXX4_9PEZI</name>
<dbReference type="Proteomes" id="UP000830671">
    <property type="component" value="Chromosome 5"/>
</dbReference>
<dbReference type="AlphaFoldDB" id="A0A9Q8SXX4"/>
<accession>A0A9Q8SXX4</accession>
<reference evidence="1" key="1">
    <citation type="journal article" date="2021" name="Mol. Plant Microbe Interact.">
        <title>Complete Genome Sequence of the Plant-Pathogenic Fungus Colletotrichum lupini.</title>
        <authorList>
            <person name="Baroncelli R."/>
            <person name="Pensec F."/>
            <person name="Da Lio D."/>
            <person name="Boufleur T."/>
            <person name="Vicente I."/>
            <person name="Sarrocco S."/>
            <person name="Picot A."/>
            <person name="Baraldi E."/>
            <person name="Sukno S."/>
            <person name="Thon M."/>
            <person name="Le Floch G."/>
        </authorList>
    </citation>
    <scope>NUCLEOTIDE SEQUENCE</scope>
    <source>
        <strain evidence="1">IMI 504893</strain>
    </source>
</reference>
<evidence type="ECO:0000313" key="2">
    <source>
        <dbReference type="Proteomes" id="UP000830671"/>
    </source>
</evidence>
<dbReference type="RefSeq" id="XP_049146279.1">
    <property type="nucleotide sequence ID" value="XM_049289134.1"/>
</dbReference>
<dbReference type="GeneID" id="73344144"/>
<dbReference type="EMBL" id="CP019477">
    <property type="protein sequence ID" value="UQC84662.1"/>
    <property type="molecule type" value="Genomic_DNA"/>
</dbReference>
<evidence type="ECO:0000313" key="1">
    <source>
        <dbReference type="EMBL" id="UQC84662.1"/>
    </source>
</evidence>
<protein>
    <submittedName>
        <fullName evidence="1">Uncharacterized protein</fullName>
    </submittedName>
</protein>
<dbReference type="KEGG" id="clup:CLUP02_10158"/>
<sequence>MPQRDAANGNSRKLYVGYPCSSPAGAFSAWLGLTTPITPLRIMAWSYYGNSVLQLLHTSDET</sequence>
<organism evidence="1 2">
    <name type="scientific">Colletotrichum lupini</name>
    <dbReference type="NCBI Taxonomy" id="145971"/>
    <lineage>
        <taxon>Eukaryota</taxon>
        <taxon>Fungi</taxon>
        <taxon>Dikarya</taxon>
        <taxon>Ascomycota</taxon>
        <taxon>Pezizomycotina</taxon>
        <taxon>Sordariomycetes</taxon>
        <taxon>Hypocreomycetidae</taxon>
        <taxon>Glomerellales</taxon>
        <taxon>Glomerellaceae</taxon>
        <taxon>Colletotrichum</taxon>
        <taxon>Colletotrichum acutatum species complex</taxon>
    </lineage>
</organism>